<keyword evidence="3" id="KW-1185">Reference proteome</keyword>
<name>A0ABX6EKL2_9HYPH</name>
<feature type="compositionally biased region" description="Low complexity" evidence="1">
    <location>
        <begin position="16"/>
        <end position="25"/>
    </location>
</feature>
<reference evidence="2 3" key="2">
    <citation type="journal article" date="2021" name="AMB Express">
        <title>Isolation and characterisation of Methylocystis spp. for poly-3-hydroxybutyrate production using waste methane feedstocks.</title>
        <authorList>
            <person name="Rumah B.L."/>
            <person name="Stead C.E."/>
            <person name="Claxton Stevens B.H."/>
            <person name="Minton N.P."/>
            <person name="Grosse-Honebrink A."/>
            <person name="Zhang Y."/>
        </authorList>
    </citation>
    <scope>NUCLEOTIDE SEQUENCE [LARGE SCALE GENOMIC DNA]</scope>
    <source>
        <strain evidence="2 3">BRCS1</strain>
    </source>
</reference>
<evidence type="ECO:0000256" key="1">
    <source>
        <dbReference type="SAM" id="MobiDB-lite"/>
    </source>
</evidence>
<sequence length="82" mass="9008">MPRPDASQNDFNEPRATTAETAAKTNEEAASIASYIADMSDEMAKLASRCDMPMLCYFLNLARAEADMRARELGGYPIDRSA</sequence>
<proteinExistence type="predicted"/>
<dbReference type="EMBL" id="CP044328">
    <property type="protein sequence ID" value="QGM95308.1"/>
    <property type="molecule type" value="Genomic_DNA"/>
</dbReference>
<evidence type="ECO:0000313" key="3">
    <source>
        <dbReference type="Proteomes" id="UP000424673"/>
    </source>
</evidence>
<feature type="region of interest" description="Disordered" evidence="1">
    <location>
        <begin position="1"/>
        <end position="25"/>
    </location>
</feature>
<protein>
    <submittedName>
        <fullName evidence="2">Uncharacterized protein</fullName>
    </submittedName>
</protein>
<dbReference type="Proteomes" id="UP000424673">
    <property type="component" value="Chromosome"/>
</dbReference>
<reference evidence="3" key="1">
    <citation type="submission" date="2019-09" db="EMBL/GenBank/DDBJ databases">
        <title>Isolation and complete genome sequencing of Methylocystis species.</title>
        <authorList>
            <person name="Rumah B.L."/>
            <person name="Stead C.E."/>
            <person name="Stevens B.C."/>
            <person name="Minton N.P."/>
            <person name="Grosse-Honebrink A."/>
            <person name="Zhang Y."/>
        </authorList>
    </citation>
    <scope>NUCLEOTIDE SEQUENCE [LARGE SCALE GENOMIC DNA]</scope>
    <source>
        <strain evidence="3">BRCS1</strain>
    </source>
</reference>
<dbReference type="RefSeq" id="WP_029651721.1">
    <property type="nucleotide sequence ID" value="NZ_CP044328.1"/>
</dbReference>
<accession>A0ABX6EKL2</accession>
<evidence type="ECO:0000313" key="2">
    <source>
        <dbReference type="EMBL" id="QGM95308.1"/>
    </source>
</evidence>
<organism evidence="2 3">
    <name type="scientific">Methylocystis rosea</name>
    <dbReference type="NCBI Taxonomy" id="173366"/>
    <lineage>
        <taxon>Bacteria</taxon>
        <taxon>Pseudomonadati</taxon>
        <taxon>Pseudomonadota</taxon>
        <taxon>Alphaproteobacteria</taxon>
        <taxon>Hyphomicrobiales</taxon>
        <taxon>Methylocystaceae</taxon>
        <taxon>Methylocystis</taxon>
    </lineage>
</organism>
<feature type="compositionally biased region" description="Polar residues" evidence="1">
    <location>
        <begin position="1"/>
        <end position="11"/>
    </location>
</feature>
<gene>
    <name evidence="2" type="ORF">F7D13_15420</name>
</gene>